<sequence length="339" mass="38609">MLQFYLDPEFISLYCCGFFRLCNNLKRGRISSYSKLIESYPVPGKMSRRGSRTVYVGNLPGDIQEREVEDLFVKYGHITHIDLKVPPRPPGYAFVEFEDSQDAEDAIRGRDGYDFDGHRLRVEPAHGGRGHSSSRDRHSSHSNGRGGRGLSRRSEYRVLVTGLPSSASWQDLKDHMRKAGDVCFSQVFRDGRGTTGIVDYTNNDDMKYAIKKLDDSEFRNAFSRAYVRVREYDSRHDSSRSPTRGRSYSRGRNYSRSRSRSNSRGQGQSKSPRGKSSQRSPARSPSKSVSRSRSRSRSRSLSGSRSRSRSPLPLRNKSPKRRSASRSPSRSRSRTKSDR</sequence>
<name>A0ACB9PMC2_BAUVA</name>
<protein>
    <submittedName>
        <fullName evidence="1">Uncharacterized protein</fullName>
    </submittedName>
</protein>
<organism evidence="1 2">
    <name type="scientific">Bauhinia variegata</name>
    <name type="common">Purple orchid tree</name>
    <name type="synonym">Phanera variegata</name>
    <dbReference type="NCBI Taxonomy" id="167791"/>
    <lineage>
        <taxon>Eukaryota</taxon>
        <taxon>Viridiplantae</taxon>
        <taxon>Streptophyta</taxon>
        <taxon>Embryophyta</taxon>
        <taxon>Tracheophyta</taxon>
        <taxon>Spermatophyta</taxon>
        <taxon>Magnoliopsida</taxon>
        <taxon>eudicotyledons</taxon>
        <taxon>Gunneridae</taxon>
        <taxon>Pentapetalae</taxon>
        <taxon>rosids</taxon>
        <taxon>fabids</taxon>
        <taxon>Fabales</taxon>
        <taxon>Fabaceae</taxon>
        <taxon>Cercidoideae</taxon>
        <taxon>Cercideae</taxon>
        <taxon>Bauhiniinae</taxon>
        <taxon>Bauhinia</taxon>
    </lineage>
</organism>
<evidence type="ECO:0000313" key="1">
    <source>
        <dbReference type="EMBL" id="KAI4349657.1"/>
    </source>
</evidence>
<comment type="caution">
    <text evidence="1">The sequence shown here is derived from an EMBL/GenBank/DDBJ whole genome shotgun (WGS) entry which is preliminary data.</text>
</comment>
<gene>
    <name evidence="1" type="ORF">L6164_010221</name>
</gene>
<proteinExistence type="predicted"/>
<keyword evidence="2" id="KW-1185">Reference proteome</keyword>
<dbReference type="EMBL" id="CM039429">
    <property type="protein sequence ID" value="KAI4349657.1"/>
    <property type="molecule type" value="Genomic_DNA"/>
</dbReference>
<dbReference type="Proteomes" id="UP000828941">
    <property type="component" value="Chromosome 4"/>
</dbReference>
<evidence type="ECO:0000313" key="2">
    <source>
        <dbReference type="Proteomes" id="UP000828941"/>
    </source>
</evidence>
<accession>A0ACB9PMC2</accession>
<reference evidence="1 2" key="1">
    <citation type="journal article" date="2022" name="DNA Res.">
        <title>Chromosomal-level genome assembly of the orchid tree Bauhinia variegata (Leguminosae; Cercidoideae) supports the allotetraploid origin hypothesis of Bauhinia.</title>
        <authorList>
            <person name="Zhong Y."/>
            <person name="Chen Y."/>
            <person name="Zheng D."/>
            <person name="Pang J."/>
            <person name="Liu Y."/>
            <person name="Luo S."/>
            <person name="Meng S."/>
            <person name="Qian L."/>
            <person name="Wei D."/>
            <person name="Dai S."/>
            <person name="Zhou R."/>
        </authorList>
    </citation>
    <scope>NUCLEOTIDE SEQUENCE [LARGE SCALE GENOMIC DNA]</scope>
    <source>
        <strain evidence="1">BV-YZ2020</strain>
    </source>
</reference>